<keyword evidence="2" id="KW-1185">Reference proteome</keyword>
<dbReference type="EMBL" id="RJUF01000019">
    <property type="protein sequence ID" value="MCP9763050.1"/>
    <property type="molecule type" value="Genomic_DNA"/>
</dbReference>
<reference evidence="1 2" key="1">
    <citation type="submission" date="2018-11" db="EMBL/GenBank/DDBJ databases">
        <title>Novel bacteria species description.</title>
        <authorList>
            <person name="Han J.-H."/>
        </authorList>
    </citation>
    <scope>NUCLEOTIDE SEQUENCE [LARGE SCALE GENOMIC DNA]</scope>
    <source>
        <strain evidence="1 2">KCTC23259</strain>
    </source>
</reference>
<evidence type="ECO:0000313" key="1">
    <source>
        <dbReference type="EMBL" id="MCP9763050.1"/>
    </source>
</evidence>
<dbReference type="SUPFAM" id="SSF53474">
    <property type="entry name" value="alpha/beta-Hydrolases"/>
    <property type="match status" value="1"/>
</dbReference>
<dbReference type="AlphaFoldDB" id="A0AAE3H4V7"/>
<protein>
    <recommendedName>
        <fullName evidence="3">Alpha/beta hydrolase</fullName>
    </recommendedName>
</protein>
<evidence type="ECO:0000313" key="2">
    <source>
        <dbReference type="Proteomes" id="UP001204144"/>
    </source>
</evidence>
<name>A0AAE3H4V7_9BACT</name>
<gene>
    <name evidence="1" type="ORF">EGI31_08790</name>
</gene>
<organism evidence="1 2">
    <name type="scientific">Lacihabitans soyangensis</name>
    <dbReference type="NCBI Taxonomy" id="869394"/>
    <lineage>
        <taxon>Bacteria</taxon>
        <taxon>Pseudomonadati</taxon>
        <taxon>Bacteroidota</taxon>
        <taxon>Cytophagia</taxon>
        <taxon>Cytophagales</taxon>
        <taxon>Leadbetterellaceae</taxon>
        <taxon>Lacihabitans</taxon>
    </lineage>
</organism>
<sequence length="305" mass="35814">MKKFFGIIVLILTAFVSCKNTPKQSIEKFDIQEVRKENYVLNFSSNDIKKVLILFGGFGEKPEDIKREFNILEIAKENNTALIYMNYNQKLWLEENEKRELSGQLQKIFQVNNLPRKDIYFGGFSSGGNVTLLISSFLIENKIYNLKPKGVFIIDSPIDLVALYRSSEKNLKRNFSEVSVQESKWIIETLGNKFGNPTDNILKYQDYAVYTSTTNYTDNLKSLKNTKMRFYTEPDTLWWKENRKADFDQMNAFYIKILYENLNKIGFDKVEYLPTENKGFRANGVRHPHSWSIVDKEDLMQWMNK</sequence>
<dbReference type="Gene3D" id="3.40.50.1820">
    <property type="entry name" value="alpha/beta hydrolase"/>
    <property type="match status" value="1"/>
</dbReference>
<proteinExistence type="predicted"/>
<dbReference type="Proteomes" id="UP001204144">
    <property type="component" value="Unassembled WGS sequence"/>
</dbReference>
<evidence type="ECO:0008006" key="3">
    <source>
        <dbReference type="Google" id="ProtNLM"/>
    </source>
</evidence>
<comment type="caution">
    <text evidence="1">The sequence shown here is derived from an EMBL/GenBank/DDBJ whole genome shotgun (WGS) entry which is preliminary data.</text>
</comment>
<dbReference type="PROSITE" id="PS51257">
    <property type="entry name" value="PROKAR_LIPOPROTEIN"/>
    <property type="match status" value="1"/>
</dbReference>
<dbReference type="RefSeq" id="WP_255036837.1">
    <property type="nucleotide sequence ID" value="NZ_RJUF01000019.1"/>
</dbReference>
<dbReference type="InterPro" id="IPR029058">
    <property type="entry name" value="AB_hydrolase_fold"/>
</dbReference>
<accession>A0AAE3H4V7</accession>